<dbReference type="Pfam" id="PF07568">
    <property type="entry name" value="HisKA_2"/>
    <property type="match status" value="1"/>
</dbReference>
<feature type="transmembrane region" description="Helical" evidence="8">
    <location>
        <begin position="267"/>
        <end position="288"/>
    </location>
</feature>
<evidence type="ECO:0000256" key="7">
    <source>
        <dbReference type="ARBA" id="ARBA00022840"/>
    </source>
</evidence>
<dbReference type="EC" id="2.7.13.3" evidence="2"/>
<evidence type="ECO:0000313" key="12">
    <source>
        <dbReference type="Proteomes" id="UP000619295"/>
    </source>
</evidence>
<evidence type="ECO:0000256" key="5">
    <source>
        <dbReference type="ARBA" id="ARBA00022741"/>
    </source>
</evidence>
<evidence type="ECO:0000256" key="3">
    <source>
        <dbReference type="ARBA" id="ARBA00022553"/>
    </source>
</evidence>
<dbReference type="Proteomes" id="UP000619295">
    <property type="component" value="Unassembled WGS sequence"/>
</dbReference>
<feature type="domain" description="Signal transduction histidine kinase subgroup 2 dimerisation and phosphoacceptor" evidence="10">
    <location>
        <begin position="360"/>
        <end position="432"/>
    </location>
</feature>
<keyword evidence="4" id="KW-0808">Transferase</keyword>
<evidence type="ECO:0000256" key="8">
    <source>
        <dbReference type="SAM" id="Phobius"/>
    </source>
</evidence>
<name>A0A927E645_9HYPH</name>
<evidence type="ECO:0000256" key="2">
    <source>
        <dbReference type="ARBA" id="ARBA00012438"/>
    </source>
</evidence>
<dbReference type="InterPro" id="IPR011495">
    <property type="entry name" value="Sig_transdc_His_kin_sub2_dim/P"/>
</dbReference>
<dbReference type="RefSeq" id="WP_191123785.1">
    <property type="nucleotide sequence ID" value="NZ_JACXWY010000003.1"/>
</dbReference>
<reference evidence="11" key="1">
    <citation type="submission" date="2020-09" db="EMBL/GenBank/DDBJ databases">
        <title>Bosea spartocytisi sp. nov. a root nodule endophyte of Spartocytisus supranubius in the high mountain ecosystem fo the Teide National Park (Canary Islands, Spain).</title>
        <authorList>
            <person name="Pulido-Suarez L."/>
            <person name="Peix A."/>
            <person name="Igual J.M."/>
            <person name="Socas-Perez N."/>
            <person name="Velazquez E."/>
            <person name="Flores-Felix J.D."/>
            <person name="Leon-Barrios M."/>
        </authorList>
    </citation>
    <scope>NUCLEOTIDE SEQUENCE</scope>
    <source>
        <strain evidence="11">SSUT16</strain>
    </source>
</reference>
<dbReference type="GO" id="GO:0005524">
    <property type="term" value="F:ATP binding"/>
    <property type="evidence" value="ECO:0007669"/>
    <property type="project" value="UniProtKB-KW"/>
</dbReference>
<feature type="signal peptide" evidence="9">
    <location>
        <begin position="1"/>
        <end position="19"/>
    </location>
</feature>
<keyword evidence="6 11" id="KW-0418">Kinase</keyword>
<keyword evidence="7" id="KW-0067">ATP-binding</keyword>
<evidence type="ECO:0000313" key="11">
    <source>
        <dbReference type="EMBL" id="MBD3845478.1"/>
    </source>
</evidence>
<evidence type="ECO:0000259" key="10">
    <source>
        <dbReference type="Pfam" id="PF07568"/>
    </source>
</evidence>
<sequence length="539" mass="59260">MLALLIAIALPIGCVTALAAATAYRTITGAIETAQIRAADEFAIRTRIWYRGALRSLLSFGTATAEAGLSPELCREAGLKMLAQVRGFSAVLVRGADGQLCTAALDAGIDAQTLDRTATRLRDLPAVAPWSGIDLGKSHYDQATIGNRRYLTVHTENPTASGAGLREALLLIEPEVLENVFDLGEGGTDMEVALVSQGSGVVASRGDGEALGWLPRDARLPQALERWRAPSRQGDERVYVARMVAEPDFYVVASFNDSREQAARIQFAVLLLAPLLTLTLLCIVYLRAIDRHCVRWLRSIEAAARSRATARRAARAAVADDMPSDIRSVAEAFNIMVDEQEVRQRRLQTALDDNRFLVRELHHRVKNSLQVVQSYIGLTKRDYRDEARLALADAECRVHVLSAAYRFTLADGEMQPVRVDLFLEDVVTMISNLIRRRDQWISGRIETAATLSVDRIIPLGFLVADVASRVLRSTPGVRITLTVHDLDDTTIEVAIEADREIVHQEPPRLFAGLLAQIEAVQSGPPEGRNLGRWRVSHKG</sequence>
<dbReference type="GO" id="GO:0004673">
    <property type="term" value="F:protein histidine kinase activity"/>
    <property type="evidence" value="ECO:0007669"/>
    <property type="project" value="UniProtKB-EC"/>
</dbReference>
<evidence type="ECO:0000256" key="6">
    <source>
        <dbReference type="ARBA" id="ARBA00022777"/>
    </source>
</evidence>
<evidence type="ECO:0000256" key="1">
    <source>
        <dbReference type="ARBA" id="ARBA00000085"/>
    </source>
</evidence>
<accession>A0A927E645</accession>
<dbReference type="PANTHER" id="PTHR41523">
    <property type="entry name" value="TWO-COMPONENT SYSTEM SENSOR PROTEIN"/>
    <property type="match status" value="1"/>
</dbReference>
<keyword evidence="8" id="KW-1133">Transmembrane helix</keyword>
<keyword evidence="9" id="KW-0732">Signal</keyword>
<dbReference type="PANTHER" id="PTHR41523:SF8">
    <property type="entry name" value="ETHYLENE RESPONSE SENSOR PROTEIN"/>
    <property type="match status" value="1"/>
</dbReference>
<keyword evidence="8" id="KW-0472">Membrane</keyword>
<protein>
    <recommendedName>
        <fullName evidence="2">histidine kinase</fullName>
        <ecNumber evidence="2">2.7.13.3</ecNumber>
    </recommendedName>
</protein>
<proteinExistence type="predicted"/>
<comment type="catalytic activity">
    <reaction evidence="1">
        <text>ATP + protein L-histidine = ADP + protein N-phospho-L-histidine.</text>
        <dbReference type="EC" id="2.7.13.3"/>
    </reaction>
</comment>
<keyword evidence="8" id="KW-0812">Transmembrane</keyword>
<organism evidence="11 12">
    <name type="scientific">Bosea spartocytisi</name>
    <dbReference type="NCBI Taxonomy" id="2773451"/>
    <lineage>
        <taxon>Bacteria</taxon>
        <taxon>Pseudomonadati</taxon>
        <taxon>Pseudomonadota</taxon>
        <taxon>Alphaproteobacteria</taxon>
        <taxon>Hyphomicrobiales</taxon>
        <taxon>Boseaceae</taxon>
        <taxon>Bosea</taxon>
    </lineage>
</organism>
<evidence type="ECO:0000256" key="4">
    <source>
        <dbReference type="ARBA" id="ARBA00022679"/>
    </source>
</evidence>
<keyword evidence="3" id="KW-0597">Phosphoprotein</keyword>
<evidence type="ECO:0000256" key="9">
    <source>
        <dbReference type="SAM" id="SignalP"/>
    </source>
</evidence>
<comment type="caution">
    <text evidence="11">The sequence shown here is derived from an EMBL/GenBank/DDBJ whole genome shotgun (WGS) entry which is preliminary data.</text>
</comment>
<dbReference type="EMBL" id="JACXWY010000003">
    <property type="protein sequence ID" value="MBD3845478.1"/>
    <property type="molecule type" value="Genomic_DNA"/>
</dbReference>
<keyword evidence="12" id="KW-1185">Reference proteome</keyword>
<gene>
    <name evidence="11" type="ORF">IED13_07205</name>
</gene>
<feature type="chain" id="PRO_5037710604" description="histidine kinase" evidence="9">
    <location>
        <begin position="20"/>
        <end position="539"/>
    </location>
</feature>
<keyword evidence="5" id="KW-0547">Nucleotide-binding</keyword>
<dbReference type="AlphaFoldDB" id="A0A927E645"/>